<feature type="compositionally biased region" description="Polar residues" evidence="1">
    <location>
        <begin position="286"/>
        <end position="302"/>
    </location>
</feature>
<feature type="compositionally biased region" description="Polar residues" evidence="1">
    <location>
        <begin position="818"/>
        <end position="828"/>
    </location>
</feature>
<sequence length="854" mass="94662">MGTSGSRYGSTSNYSSTTSSSYWYPQNTSSGYGSGSSSQMSMSKNSTGSSSYSNSSYNRSSYGGGTSSQTGAYFPSGHQGASPWQSGMNPLAAGTGMGGEKRKAGLLPSPRANNSAIIQGGGRQGSYDIAGAIGQLQQMESPQSKVALNLLDAVLAANSKKSQREEPSWSGYPPNKMRRMDPLVRDGGHGNRRGWTRDHQYQTPRVWNPEDSQLARASQSYGSPGHQTMGLPFRKVAKAKRGKPKPDTRNKGPGNYQQKKKSEAASTAAANTPNSQKGKVSEDDSSATAGPIQSSVAESPSSDADKGKSSMQNSEQKQDIPKEALKCHMCDLNKFKSIWGFLRHLQSKEHYWSADSFHLHGLNTLSLLRLDAKLTSQRQMTALYMKNKKEEDLSFCPKCECRVVGSMDEHQKTVEHKLVNDYMKGKCCGRFFNKKGAFEEHRVTLQHLKTQHSMKEKQQLLKSFVDEEGTEDVPEEQAMQMFKDATLKCKDEANEEEEITSSTLPPYNPKEAVGVHLLGTRSHYKCLVCPESKLMEAVENVNKHFRSMSHYLNLLAYVNEKQKEKLKAKKLKKEVAKDAEKEDTEDTVRDEDGQKEEIGDKEHGNEEKKETIDTVEADSTQNEEIDDVEAADTLKDETNTIEHGNEEKRETKEVVEVENTLENEREDVGAADTLKEITNTTENGKEETRDIVEVENALKEEMKDVGTEEKQNVEAEGTQNSEDTKAVRSEIGDKMEASEMSDTVNTTTEEGAMVITDQEVDEDAGVVKQEEKANILQKDKEDHLESEELLKHEGEKSELGTTVMNGEAEENEHAEGTQWENEGASQQECDVVMQEAVADVDDSDKEKDIQSSIE</sequence>
<feature type="compositionally biased region" description="Basic and acidic residues" evidence="1">
    <location>
        <begin position="632"/>
        <end position="655"/>
    </location>
</feature>
<feature type="compositionally biased region" description="Acidic residues" evidence="1">
    <location>
        <begin position="613"/>
        <end position="630"/>
    </location>
</feature>
<dbReference type="AlphaFoldDB" id="A0AAE1F171"/>
<feature type="compositionally biased region" description="Basic and acidic residues" evidence="1">
    <location>
        <begin position="683"/>
        <end position="713"/>
    </location>
</feature>
<accession>A0AAE1F171</accession>
<feature type="compositionally biased region" description="Basic and acidic residues" evidence="1">
    <location>
        <begin position="573"/>
        <end position="612"/>
    </location>
</feature>
<feature type="region of interest" description="Disordered" evidence="1">
    <location>
        <begin position="1"/>
        <end position="119"/>
    </location>
</feature>
<feature type="compositionally biased region" description="Polar residues" evidence="1">
    <location>
        <begin position="215"/>
        <end position="226"/>
    </location>
</feature>
<dbReference type="Proteomes" id="UP001286313">
    <property type="component" value="Unassembled WGS sequence"/>
</dbReference>
<comment type="caution">
    <text evidence="2">The sequence shown here is derived from an EMBL/GenBank/DDBJ whole genome shotgun (WGS) entry which is preliminary data.</text>
</comment>
<feature type="region of interest" description="Disordered" evidence="1">
    <location>
        <begin position="573"/>
        <end position="854"/>
    </location>
</feature>
<organism evidence="2 3">
    <name type="scientific">Petrolisthes cinctipes</name>
    <name type="common">Flat porcelain crab</name>
    <dbReference type="NCBI Taxonomy" id="88211"/>
    <lineage>
        <taxon>Eukaryota</taxon>
        <taxon>Metazoa</taxon>
        <taxon>Ecdysozoa</taxon>
        <taxon>Arthropoda</taxon>
        <taxon>Crustacea</taxon>
        <taxon>Multicrustacea</taxon>
        <taxon>Malacostraca</taxon>
        <taxon>Eumalacostraca</taxon>
        <taxon>Eucarida</taxon>
        <taxon>Decapoda</taxon>
        <taxon>Pleocyemata</taxon>
        <taxon>Anomura</taxon>
        <taxon>Galatheoidea</taxon>
        <taxon>Porcellanidae</taxon>
        <taxon>Petrolisthes</taxon>
    </lineage>
</organism>
<evidence type="ECO:0000313" key="2">
    <source>
        <dbReference type="EMBL" id="KAK3864828.1"/>
    </source>
</evidence>
<keyword evidence="3" id="KW-1185">Reference proteome</keyword>
<feature type="compositionally biased region" description="Low complexity" evidence="1">
    <location>
        <begin position="1"/>
        <end position="71"/>
    </location>
</feature>
<reference evidence="2" key="1">
    <citation type="submission" date="2023-10" db="EMBL/GenBank/DDBJ databases">
        <title>Genome assemblies of two species of porcelain crab, Petrolisthes cinctipes and Petrolisthes manimaculis (Anomura: Porcellanidae).</title>
        <authorList>
            <person name="Angst P."/>
        </authorList>
    </citation>
    <scope>NUCLEOTIDE SEQUENCE</scope>
    <source>
        <strain evidence="2">PB745_01</strain>
        <tissue evidence="2">Gill</tissue>
    </source>
</reference>
<evidence type="ECO:0000256" key="1">
    <source>
        <dbReference type="SAM" id="MobiDB-lite"/>
    </source>
</evidence>
<feature type="compositionally biased region" description="Basic and acidic residues" evidence="1">
    <location>
        <begin position="768"/>
        <end position="798"/>
    </location>
</feature>
<feature type="compositionally biased region" description="Basic and acidic residues" evidence="1">
    <location>
        <begin position="178"/>
        <end position="200"/>
    </location>
</feature>
<gene>
    <name evidence="2" type="ORF">Pcinc_029516</name>
</gene>
<feature type="region of interest" description="Disordered" evidence="1">
    <location>
        <begin position="157"/>
        <end position="319"/>
    </location>
</feature>
<feature type="compositionally biased region" description="Polar residues" evidence="1">
    <location>
        <begin position="740"/>
        <end position="749"/>
    </location>
</feature>
<evidence type="ECO:0000313" key="3">
    <source>
        <dbReference type="Proteomes" id="UP001286313"/>
    </source>
</evidence>
<protein>
    <submittedName>
        <fullName evidence="2">Uncharacterized protein</fullName>
    </submittedName>
</protein>
<feature type="compositionally biased region" description="Basic and acidic residues" evidence="1">
    <location>
        <begin position="722"/>
        <end position="737"/>
    </location>
</feature>
<proteinExistence type="predicted"/>
<dbReference type="EMBL" id="JAWQEG010003712">
    <property type="protein sequence ID" value="KAK3864828.1"/>
    <property type="molecule type" value="Genomic_DNA"/>
</dbReference>
<feature type="compositionally biased region" description="Basic and acidic residues" evidence="1">
    <location>
        <begin position="844"/>
        <end position="854"/>
    </location>
</feature>
<feature type="compositionally biased region" description="Low complexity" evidence="1">
    <location>
        <begin position="264"/>
        <end position="275"/>
    </location>
</feature>
<name>A0AAE1F171_PETCI</name>